<keyword evidence="13 16" id="KW-0862">Zinc</keyword>
<proteinExistence type="inferred from homology"/>
<evidence type="ECO:0000256" key="12">
    <source>
        <dbReference type="ARBA" id="ARBA00022786"/>
    </source>
</evidence>
<sequence length="138" mass="15592">EVVARYTVDEHVLSLRVKVPAAYPLERIEVGEDPSSTTRPGVDEARWRLWKFGVQQVVWGAGGGGVWDGVRVWKRNVQGWFEGQVECAICYSIISLMDGTLPARPCRTCKNKFHGGCLYKWFHTSHSSSCPLCRSDMF</sequence>
<dbReference type="SUPFAM" id="SSF57850">
    <property type="entry name" value="RING/U-box"/>
    <property type="match status" value="1"/>
</dbReference>
<evidence type="ECO:0000256" key="4">
    <source>
        <dbReference type="ARBA" id="ARBA00007997"/>
    </source>
</evidence>
<dbReference type="GO" id="GO:0005829">
    <property type="term" value="C:cytosol"/>
    <property type="evidence" value="ECO:0007669"/>
    <property type="project" value="UniProtKB-SubCell"/>
</dbReference>
<evidence type="ECO:0000256" key="2">
    <source>
        <dbReference type="ARBA" id="ARBA00004514"/>
    </source>
</evidence>
<keyword evidence="10" id="KW-0677">Repeat</keyword>
<dbReference type="Proteomes" id="UP000054007">
    <property type="component" value="Unassembled WGS sequence"/>
</dbReference>
<dbReference type="FunFam" id="3.30.40.10:FF:000038">
    <property type="entry name" value="E3 ubiquitin-protein ligase listerin"/>
    <property type="match status" value="1"/>
</dbReference>
<feature type="non-terminal residue" evidence="18">
    <location>
        <position position="1"/>
    </location>
</feature>
<evidence type="ECO:0000256" key="13">
    <source>
        <dbReference type="ARBA" id="ARBA00022833"/>
    </source>
</evidence>
<dbReference type="Pfam" id="PF13639">
    <property type="entry name" value="zf-RING_2"/>
    <property type="match status" value="1"/>
</dbReference>
<dbReference type="OrthoDB" id="2978887at2759"/>
<evidence type="ECO:0000256" key="10">
    <source>
        <dbReference type="ARBA" id="ARBA00022737"/>
    </source>
</evidence>
<name>A0A0D7B167_9AGAR</name>
<feature type="domain" description="RING-type" evidence="17">
    <location>
        <begin position="87"/>
        <end position="134"/>
    </location>
</feature>
<dbReference type="PANTHER" id="PTHR12389">
    <property type="entry name" value="ZINC FINGER PROTEIN 294"/>
    <property type="match status" value="1"/>
</dbReference>
<evidence type="ECO:0000256" key="7">
    <source>
        <dbReference type="ARBA" id="ARBA00022490"/>
    </source>
</evidence>
<dbReference type="CDD" id="cd16491">
    <property type="entry name" value="RING-CH-C4HC3_LTN1"/>
    <property type="match status" value="1"/>
</dbReference>
<dbReference type="EC" id="2.3.2.27" evidence="5 16"/>
<comment type="function">
    <text evidence="16">E3 ubiquitin-protein ligase. Component of the ribosome quality control complex (RQC), a ribosome-associated complex that mediates ubiquitination and extraction of incompletely synthesized nascent chains for proteasomal degradation.</text>
</comment>
<comment type="subcellular location">
    <subcellularLocation>
        <location evidence="2">Cytoplasm</location>
        <location evidence="2">Cytosol</location>
    </subcellularLocation>
</comment>
<evidence type="ECO:0000256" key="6">
    <source>
        <dbReference type="ARBA" id="ARBA00017157"/>
    </source>
</evidence>
<evidence type="ECO:0000256" key="5">
    <source>
        <dbReference type="ARBA" id="ARBA00012483"/>
    </source>
</evidence>
<dbReference type="UniPathway" id="UPA00143"/>
<keyword evidence="9 16" id="KW-0479">Metal-binding</keyword>
<organism evidence="18 19">
    <name type="scientific">Cylindrobasidium torrendii FP15055 ss-10</name>
    <dbReference type="NCBI Taxonomy" id="1314674"/>
    <lineage>
        <taxon>Eukaryota</taxon>
        <taxon>Fungi</taxon>
        <taxon>Dikarya</taxon>
        <taxon>Basidiomycota</taxon>
        <taxon>Agaricomycotina</taxon>
        <taxon>Agaricomycetes</taxon>
        <taxon>Agaricomycetidae</taxon>
        <taxon>Agaricales</taxon>
        <taxon>Marasmiineae</taxon>
        <taxon>Physalacriaceae</taxon>
        <taxon>Cylindrobasidium</taxon>
    </lineage>
</organism>
<dbReference type="InterPro" id="IPR039795">
    <property type="entry name" value="LTN1/Rkr1"/>
</dbReference>
<dbReference type="InterPro" id="IPR011016">
    <property type="entry name" value="Znf_RING-CH"/>
</dbReference>
<dbReference type="STRING" id="1314674.A0A0D7B167"/>
<dbReference type="SMART" id="SM00744">
    <property type="entry name" value="RINGv"/>
    <property type="match status" value="1"/>
</dbReference>
<dbReference type="AlphaFoldDB" id="A0A0D7B167"/>
<dbReference type="InterPro" id="IPR054478">
    <property type="entry name" value="LTN1_UBC"/>
</dbReference>
<dbReference type="GO" id="GO:0061630">
    <property type="term" value="F:ubiquitin protein ligase activity"/>
    <property type="evidence" value="ECO:0007669"/>
    <property type="project" value="UniProtKB-UniRule"/>
</dbReference>
<reference evidence="18 19" key="1">
    <citation type="journal article" date="2015" name="Fungal Genet. Biol.">
        <title>Evolution of novel wood decay mechanisms in Agaricales revealed by the genome sequences of Fistulina hepatica and Cylindrobasidium torrendii.</title>
        <authorList>
            <person name="Floudas D."/>
            <person name="Held B.W."/>
            <person name="Riley R."/>
            <person name="Nagy L.G."/>
            <person name="Koehler G."/>
            <person name="Ransdell A.S."/>
            <person name="Younus H."/>
            <person name="Chow J."/>
            <person name="Chiniquy J."/>
            <person name="Lipzen A."/>
            <person name="Tritt A."/>
            <person name="Sun H."/>
            <person name="Haridas S."/>
            <person name="LaButti K."/>
            <person name="Ohm R.A."/>
            <person name="Kues U."/>
            <person name="Blanchette R.A."/>
            <person name="Grigoriev I.V."/>
            <person name="Minto R.E."/>
            <person name="Hibbett D.S."/>
        </authorList>
    </citation>
    <scope>NUCLEOTIDE SEQUENCE [LARGE SCALE GENOMIC DNA]</scope>
    <source>
        <strain evidence="18 19">FP15055 ss-10</strain>
    </source>
</reference>
<keyword evidence="7" id="KW-0963">Cytoplasm</keyword>
<dbReference type="SMART" id="SM01197">
    <property type="entry name" value="FANCL_C"/>
    <property type="match status" value="1"/>
</dbReference>
<dbReference type="Pfam" id="PF23009">
    <property type="entry name" value="UBC_like"/>
    <property type="match status" value="1"/>
</dbReference>
<evidence type="ECO:0000256" key="14">
    <source>
        <dbReference type="ARBA" id="ARBA00055150"/>
    </source>
</evidence>
<evidence type="ECO:0000256" key="1">
    <source>
        <dbReference type="ARBA" id="ARBA00000900"/>
    </source>
</evidence>
<accession>A0A0D7B167</accession>
<dbReference type="PANTHER" id="PTHR12389:SF0">
    <property type="entry name" value="E3 UBIQUITIN-PROTEIN LIGASE LISTERIN"/>
    <property type="match status" value="1"/>
</dbReference>
<evidence type="ECO:0000256" key="16">
    <source>
        <dbReference type="RuleBase" id="RU367090"/>
    </source>
</evidence>
<comment type="function">
    <text evidence="14">E3 ubiquitin-protein ligase component of the ribosome quality control complex (RQC), a ribosome-associated complex that mediates ubiquitination and extraction of incompletely synthesized nascent chains for proteasomal degradation. Mediates ubiquitination of proteins derived from mRNAs lacking stop codons (non-stop proteins) and other translation arrest products induced by poly-lysine sequences and tandem rare codons. Ubiquitination leads to CDC48 recruitment for extraction and degradation of the incomplete translation product. May indirectly play a role in chromatin function and transcription.</text>
</comment>
<comment type="similarity">
    <text evidence="4 16">Belongs to the LTN1 family.</text>
</comment>
<dbReference type="InterPro" id="IPR001841">
    <property type="entry name" value="Znf_RING"/>
</dbReference>
<evidence type="ECO:0000259" key="17">
    <source>
        <dbReference type="PROSITE" id="PS50089"/>
    </source>
</evidence>
<keyword evidence="19" id="KW-1185">Reference proteome</keyword>
<dbReference type="GO" id="GO:0072344">
    <property type="term" value="P:rescue of stalled ribosome"/>
    <property type="evidence" value="ECO:0007669"/>
    <property type="project" value="UniProtKB-UniRule"/>
</dbReference>
<comment type="subunit">
    <text evidence="16">Component of the ribosome quality control complex (RQC).</text>
</comment>
<evidence type="ECO:0000256" key="3">
    <source>
        <dbReference type="ARBA" id="ARBA00004906"/>
    </source>
</evidence>
<evidence type="ECO:0000256" key="15">
    <source>
        <dbReference type="PROSITE-ProRule" id="PRU00175"/>
    </source>
</evidence>
<protein>
    <recommendedName>
        <fullName evidence="6 16">E3 ubiquitin-protein ligase listerin</fullName>
        <ecNumber evidence="5 16">2.3.2.27</ecNumber>
    </recommendedName>
    <alternativeName>
        <fullName evidence="16">RING-type E3 ubiquitin transferase listerin</fullName>
    </alternativeName>
</protein>
<dbReference type="Gene3D" id="3.30.40.10">
    <property type="entry name" value="Zinc/RING finger domain, C3HC4 (zinc finger)"/>
    <property type="match status" value="1"/>
</dbReference>
<dbReference type="GO" id="GO:1990116">
    <property type="term" value="P:ribosome-associated ubiquitin-dependent protein catabolic process"/>
    <property type="evidence" value="ECO:0007669"/>
    <property type="project" value="UniProtKB-UniRule"/>
</dbReference>
<dbReference type="InterPro" id="IPR013083">
    <property type="entry name" value="Znf_RING/FYVE/PHD"/>
</dbReference>
<keyword evidence="11 15" id="KW-0863">Zinc-finger</keyword>
<evidence type="ECO:0000256" key="9">
    <source>
        <dbReference type="ARBA" id="ARBA00022723"/>
    </source>
</evidence>
<evidence type="ECO:0000313" key="18">
    <source>
        <dbReference type="EMBL" id="KIY63904.1"/>
    </source>
</evidence>
<dbReference type="EMBL" id="KN880665">
    <property type="protein sequence ID" value="KIY63904.1"/>
    <property type="molecule type" value="Genomic_DNA"/>
</dbReference>
<evidence type="ECO:0000256" key="11">
    <source>
        <dbReference type="ARBA" id="ARBA00022771"/>
    </source>
</evidence>
<dbReference type="GO" id="GO:0008270">
    <property type="term" value="F:zinc ion binding"/>
    <property type="evidence" value="ECO:0007669"/>
    <property type="project" value="UniProtKB-KW"/>
</dbReference>
<dbReference type="GO" id="GO:0016567">
    <property type="term" value="P:protein ubiquitination"/>
    <property type="evidence" value="ECO:0007669"/>
    <property type="project" value="UniProtKB-UniPathway"/>
</dbReference>
<evidence type="ECO:0000256" key="8">
    <source>
        <dbReference type="ARBA" id="ARBA00022679"/>
    </source>
</evidence>
<keyword evidence="8 16" id="KW-0808">Transferase</keyword>
<dbReference type="GO" id="GO:1990112">
    <property type="term" value="C:RQC complex"/>
    <property type="evidence" value="ECO:0007669"/>
    <property type="project" value="UniProtKB-UniRule"/>
</dbReference>
<evidence type="ECO:0000313" key="19">
    <source>
        <dbReference type="Proteomes" id="UP000054007"/>
    </source>
</evidence>
<dbReference type="GO" id="GO:0043023">
    <property type="term" value="F:ribosomal large subunit binding"/>
    <property type="evidence" value="ECO:0007669"/>
    <property type="project" value="TreeGrafter"/>
</dbReference>
<keyword evidence="12 16" id="KW-0833">Ubl conjugation pathway</keyword>
<dbReference type="InterPro" id="IPR039804">
    <property type="entry name" value="RING-CH-C4HC3_LTN1"/>
</dbReference>
<dbReference type="PROSITE" id="PS50089">
    <property type="entry name" value="ZF_RING_2"/>
    <property type="match status" value="1"/>
</dbReference>
<comment type="catalytic activity">
    <reaction evidence="1 16">
        <text>S-ubiquitinyl-[E2 ubiquitin-conjugating enzyme]-L-cysteine + [acceptor protein]-L-lysine = [E2 ubiquitin-conjugating enzyme]-L-cysteine + N(6)-ubiquitinyl-[acceptor protein]-L-lysine.</text>
        <dbReference type="EC" id="2.3.2.27"/>
    </reaction>
</comment>
<gene>
    <name evidence="18" type="ORF">CYLTODRAFT_359214</name>
</gene>
<comment type="pathway">
    <text evidence="3 16">Protein modification; protein ubiquitination.</text>
</comment>